<feature type="transmembrane region" description="Helical" evidence="7">
    <location>
        <begin position="405"/>
        <end position="426"/>
    </location>
</feature>
<keyword evidence="4 7" id="KW-0812">Transmembrane</keyword>
<evidence type="ECO:0000256" key="7">
    <source>
        <dbReference type="SAM" id="Phobius"/>
    </source>
</evidence>
<evidence type="ECO:0000259" key="8">
    <source>
        <dbReference type="PROSITE" id="PS50850"/>
    </source>
</evidence>
<dbReference type="InterPro" id="IPR011701">
    <property type="entry name" value="MFS"/>
</dbReference>
<dbReference type="PANTHER" id="PTHR43184">
    <property type="entry name" value="MAJOR FACILITATOR SUPERFAMILY TRANSPORTER 16, ISOFORM B"/>
    <property type="match status" value="1"/>
</dbReference>
<name>A0A382AB96_9ZZZZ</name>
<dbReference type="GO" id="GO:0016020">
    <property type="term" value="C:membrane"/>
    <property type="evidence" value="ECO:0007669"/>
    <property type="project" value="UniProtKB-SubCell"/>
</dbReference>
<evidence type="ECO:0000256" key="2">
    <source>
        <dbReference type="ARBA" id="ARBA00022448"/>
    </source>
</evidence>
<feature type="transmembrane region" description="Helical" evidence="7">
    <location>
        <begin position="348"/>
        <end position="366"/>
    </location>
</feature>
<feature type="transmembrane region" description="Helical" evidence="7">
    <location>
        <begin position="438"/>
        <end position="458"/>
    </location>
</feature>
<protein>
    <recommendedName>
        <fullName evidence="8">Major facilitator superfamily (MFS) profile domain-containing protein</fullName>
    </recommendedName>
</protein>
<feature type="transmembrane region" description="Helical" evidence="7">
    <location>
        <begin position="316"/>
        <end position="336"/>
    </location>
</feature>
<reference evidence="9" key="1">
    <citation type="submission" date="2018-05" db="EMBL/GenBank/DDBJ databases">
        <authorList>
            <person name="Lanie J.A."/>
            <person name="Ng W.-L."/>
            <person name="Kazmierczak K.M."/>
            <person name="Andrzejewski T.M."/>
            <person name="Davidsen T.M."/>
            <person name="Wayne K.J."/>
            <person name="Tettelin H."/>
            <person name="Glass J.I."/>
            <person name="Rusch D."/>
            <person name="Podicherti R."/>
            <person name="Tsui H.-C.T."/>
            <person name="Winkler M.E."/>
        </authorList>
    </citation>
    <scope>NUCLEOTIDE SEQUENCE</scope>
</reference>
<evidence type="ECO:0000313" key="9">
    <source>
        <dbReference type="EMBL" id="SVA98815.1"/>
    </source>
</evidence>
<dbReference type="InterPro" id="IPR000849">
    <property type="entry name" value="Sugar_P_transporter"/>
</dbReference>
<dbReference type="Pfam" id="PF07690">
    <property type="entry name" value="MFS_1"/>
    <property type="match status" value="1"/>
</dbReference>
<evidence type="ECO:0000256" key="4">
    <source>
        <dbReference type="ARBA" id="ARBA00022692"/>
    </source>
</evidence>
<dbReference type="SUPFAM" id="SSF103473">
    <property type="entry name" value="MFS general substrate transporter"/>
    <property type="match status" value="1"/>
</dbReference>
<gene>
    <name evidence="9" type="ORF">METZ01_LOCUS151669</name>
</gene>
<dbReference type="EMBL" id="UINC01024684">
    <property type="protein sequence ID" value="SVA98815.1"/>
    <property type="molecule type" value="Genomic_DNA"/>
</dbReference>
<sequence length="471" mass="51076">GQGSVQPPGPTRVSGFKMPCASQPHFANSLGVMKFIFKLLGNDPKYERWRWQMFALTWLGYAGLYLTRKSFSIAKTGIGEGTEVGLLDSQMAWIDFGYLVAYAIGQFIWGITADKIGTRKVILSGMLVSILSGVAMGVSTLPLALGVFFFIQGLCQSTGWAPLTKNISNFFSQRERGTIMGMWCTNYAIGGVVASALAAWAASRWGYQYAFFVPAGVLLCIWFLFVFFQRNRPEDVGLPSIEEYHGGKQNTGVETDSKQEHSWANIISVLKDPMVRMLAGVYFFLKPTRYAILFWGPVYITEKLGTRGETSGFMDGAIATLFELAGPLSVLIAGIVTDKVFGSRRMPVAVMCLLSLSVVLFLMDNLPANRLALGAGFFMIGILLYAPDSLISGTAAVDFGTRKGAGTAAGLINGCGSFGAVLGGTLPGLVKEQWGWDGIFLALSISILIAGLLLLPHWNKLPQSHSRREAS</sequence>
<dbReference type="AlphaFoldDB" id="A0A382AB96"/>
<evidence type="ECO:0000256" key="6">
    <source>
        <dbReference type="ARBA" id="ARBA00023136"/>
    </source>
</evidence>
<dbReference type="InterPro" id="IPR020846">
    <property type="entry name" value="MFS_dom"/>
</dbReference>
<feature type="transmembrane region" description="Helical" evidence="7">
    <location>
        <begin position="91"/>
        <end position="109"/>
    </location>
</feature>
<organism evidence="9">
    <name type="scientific">marine metagenome</name>
    <dbReference type="NCBI Taxonomy" id="408172"/>
    <lineage>
        <taxon>unclassified sequences</taxon>
        <taxon>metagenomes</taxon>
        <taxon>ecological metagenomes</taxon>
    </lineage>
</organism>
<feature type="transmembrane region" description="Helical" evidence="7">
    <location>
        <begin position="184"/>
        <end position="203"/>
    </location>
</feature>
<dbReference type="PROSITE" id="PS50850">
    <property type="entry name" value="MFS"/>
    <property type="match status" value="1"/>
</dbReference>
<feature type="transmembrane region" description="Helical" evidence="7">
    <location>
        <begin position="277"/>
        <end position="296"/>
    </location>
</feature>
<keyword evidence="2" id="KW-0813">Transport</keyword>
<evidence type="ECO:0000256" key="5">
    <source>
        <dbReference type="ARBA" id="ARBA00022989"/>
    </source>
</evidence>
<keyword evidence="3" id="KW-0762">Sugar transport</keyword>
<proteinExistence type="predicted"/>
<evidence type="ECO:0000256" key="1">
    <source>
        <dbReference type="ARBA" id="ARBA00004141"/>
    </source>
</evidence>
<dbReference type="Gene3D" id="1.20.1250.20">
    <property type="entry name" value="MFS general substrate transporter like domains"/>
    <property type="match status" value="2"/>
</dbReference>
<comment type="subcellular location">
    <subcellularLocation>
        <location evidence="1">Membrane</location>
        <topology evidence="1">Multi-pass membrane protein</topology>
    </subcellularLocation>
</comment>
<keyword evidence="5 7" id="KW-1133">Transmembrane helix</keyword>
<dbReference type="PIRSF" id="PIRSF002808">
    <property type="entry name" value="Hexose_phosphate_transp"/>
    <property type="match status" value="1"/>
</dbReference>
<feature type="non-terminal residue" evidence="9">
    <location>
        <position position="1"/>
    </location>
</feature>
<dbReference type="PANTHER" id="PTHR43184:SF12">
    <property type="entry name" value="SUGAR PHOSPHATE EXCHANGER 3"/>
    <property type="match status" value="1"/>
</dbReference>
<feature type="transmembrane region" description="Helical" evidence="7">
    <location>
        <begin position="53"/>
        <end position="71"/>
    </location>
</feature>
<evidence type="ECO:0000256" key="3">
    <source>
        <dbReference type="ARBA" id="ARBA00022597"/>
    </source>
</evidence>
<keyword evidence="6 7" id="KW-0472">Membrane</keyword>
<feature type="domain" description="Major facilitator superfamily (MFS) profile" evidence="8">
    <location>
        <begin position="53"/>
        <end position="462"/>
    </location>
</feature>
<dbReference type="InterPro" id="IPR036259">
    <property type="entry name" value="MFS_trans_sf"/>
</dbReference>
<feature type="transmembrane region" description="Helical" evidence="7">
    <location>
        <begin position="372"/>
        <end position="393"/>
    </location>
</feature>
<accession>A0A382AB96</accession>
<feature type="transmembrane region" description="Helical" evidence="7">
    <location>
        <begin position="209"/>
        <end position="228"/>
    </location>
</feature>
<dbReference type="GO" id="GO:0022857">
    <property type="term" value="F:transmembrane transporter activity"/>
    <property type="evidence" value="ECO:0007669"/>
    <property type="project" value="InterPro"/>
</dbReference>